<reference evidence="1" key="1">
    <citation type="submission" date="2021-07" db="EMBL/GenBank/DDBJ databases">
        <title>Roseobacter insulae sp. nov., isolated from a tidal flat.</title>
        <authorList>
            <person name="Park S."/>
            <person name="Yoon J.-H."/>
        </authorList>
    </citation>
    <scope>NUCLEOTIDE SEQUENCE</scope>
    <source>
        <strain evidence="1">YSTF-M11</strain>
    </source>
</reference>
<gene>
    <name evidence="1" type="primary">phnG</name>
    <name evidence="1" type="ORF">KX928_06180</name>
</gene>
<evidence type="ECO:0000313" key="2">
    <source>
        <dbReference type="Proteomes" id="UP001138661"/>
    </source>
</evidence>
<dbReference type="Proteomes" id="UP001138661">
    <property type="component" value="Unassembled WGS sequence"/>
</dbReference>
<dbReference type="Pfam" id="PF06754">
    <property type="entry name" value="PhnG"/>
    <property type="match status" value="1"/>
</dbReference>
<accession>A0A9X1K1D1</accession>
<dbReference type="AlphaFoldDB" id="A0A9X1K1D1"/>
<dbReference type="InterPro" id="IPR009609">
    <property type="entry name" value="Phosphonate_metab_PhnG"/>
</dbReference>
<sequence length="150" mass="16120">MMSTDPDAERKAWMSLLAKCRAPDLKRLWSAYGATPGHSILRAPEVGSVMVRGRSGAVGSAFNLGEMTITRCSVKLETGEDGHAYVQGRDPDKALHCALVDALMQSTASASVRAIILDPLQELAQARQQARASKAAATKVDFFTMVRGED</sequence>
<protein>
    <submittedName>
        <fullName evidence="1">Phosphonate C-P lyase system protein PhnG</fullName>
    </submittedName>
</protein>
<proteinExistence type="predicted"/>
<dbReference type="GO" id="GO:0019634">
    <property type="term" value="P:organic phosphonate metabolic process"/>
    <property type="evidence" value="ECO:0007669"/>
    <property type="project" value="InterPro"/>
</dbReference>
<dbReference type="GO" id="GO:0016829">
    <property type="term" value="F:lyase activity"/>
    <property type="evidence" value="ECO:0007669"/>
    <property type="project" value="UniProtKB-KW"/>
</dbReference>
<dbReference type="EMBL" id="JAHXDN010000002">
    <property type="protein sequence ID" value="MBW4707368.1"/>
    <property type="molecule type" value="Genomic_DNA"/>
</dbReference>
<organism evidence="1 2">
    <name type="scientific">Roseobacter insulae</name>
    <dbReference type="NCBI Taxonomy" id="2859783"/>
    <lineage>
        <taxon>Bacteria</taxon>
        <taxon>Pseudomonadati</taxon>
        <taxon>Pseudomonadota</taxon>
        <taxon>Alphaproteobacteria</taxon>
        <taxon>Rhodobacterales</taxon>
        <taxon>Roseobacteraceae</taxon>
        <taxon>Roseobacter</taxon>
    </lineage>
</organism>
<keyword evidence="2" id="KW-1185">Reference proteome</keyword>
<dbReference type="NCBIfam" id="TIGR03293">
    <property type="entry name" value="PhnG_redo"/>
    <property type="match status" value="1"/>
</dbReference>
<name>A0A9X1K1D1_9RHOB</name>
<comment type="caution">
    <text evidence="1">The sequence shown here is derived from an EMBL/GenBank/DDBJ whole genome shotgun (WGS) entry which is preliminary data.</text>
</comment>
<evidence type="ECO:0000313" key="1">
    <source>
        <dbReference type="EMBL" id="MBW4707368.1"/>
    </source>
</evidence>
<dbReference type="GO" id="GO:0015716">
    <property type="term" value="P:organic phosphonate transport"/>
    <property type="evidence" value="ECO:0007669"/>
    <property type="project" value="InterPro"/>
</dbReference>
<dbReference type="RefSeq" id="WP_219500174.1">
    <property type="nucleotide sequence ID" value="NZ_JAHXDN010000002.1"/>
</dbReference>
<keyword evidence="1" id="KW-0456">Lyase</keyword>